<keyword evidence="2" id="KW-1185">Reference proteome</keyword>
<accession>A0AAV4UVB9</accession>
<evidence type="ECO:0000313" key="1">
    <source>
        <dbReference type="EMBL" id="GIY61782.1"/>
    </source>
</evidence>
<sequence>MKSLARFRNRIQYPSSTSNRNILFFEKKQSCSAQNVFQVSFQPSWKEEGRSSVLRGLISEGTFFPFSAIVLSFTRFTAITLA</sequence>
<protein>
    <submittedName>
        <fullName evidence="1">Uncharacterized protein</fullName>
    </submittedName>
</protein>
<dbReference type="Proteomes" id="UP001054945">
    <property type="component" value="Unassembled WGS sequence"/>
</dbReference>
<proteinExistence type="predicted"/>
<gene>
    <name evidence="1" type="ORF">CEXT_307131</name>
</gene>
<evidence type="ECO:0000313" key="2">
    <source>
        <dbReference type="Proteomes" id="UP001054945"/>
    </source>
</evidence>
<name>A0AAV4UVB9_CAEEX</name>
<dbReference type="EMBL" id="BPLR01013518">
    <property type="protein sequence ID" value="GIY61782.1"/>
    <property type="molecule type" value="Genomic_DNA"/>
</dbReference>
<reference evidence="1 2" key="1">
    <citation type="submission" date="2021-06" db="EMBL/GenBank/DDBJ databases">
        <title>Caerostris extrusa draft genome.</title>
        <authorList>
            <person name="Kono N."/>
            <person name="Arakawa K."/>
        </authorList>
    </citation>
    <scope>NUCLEOTIDE SEQUENCE [LARGE SCALE GENOMIC DNA]</scope>
</reference>
<comment type="caution">
    <text evidence="1">The sequence shown here is derived from an EMBL/GenBank/DDBJ whole genome shotgun (WGS) entry which is preliminary data.</text>
</comment>
<organism evidence="1 2">
    <name type="scientific">Caerostris extrusa</name>
    <name type="common">Bark spider</name>
    <name type="synonym">Caerostris bankana</name>
    <dbReference type="NCBI Taxonomy" id="172846"/>
    <lineage>
        <taxon>Eukaryota</taxon>
        <taxon>Metazoa</taxon>
        <taxon>Ecdysozoa</taxon>
        <taxon>Arthropoda</taxon>
        <taxon>Chelicerata</taxon>
        <taxon>Arachnida</taxon>
        <taxon>Araneae</taxon>
        <taxon>Araneomorphae</taxon>
        <taxon>Entelegynae</taxon>
        <taxon>Araneoidea</taxon>
        <taxon>Araneidae</taxon>
        <taxon>Caerostris</taxon>
    </lineage>
</organism>
<dbReference type="AlphaFoldDB" id="A0AAV4UVB9"/>